<dbReference type="Proteomes" id="UP000308768">
    <property type="component" value="Unassembled WGS sequence"/>
</dbReference>
<evidence type="ECO:0000256" key="1">
    <source>
        <dbReference type="SAM" id="SignalP"/>
    </source>
</evidence>
<protein>
    <recommendedName>
        <fullName evidence="2">Phosphatidate phosphatase APP1 catalytic domain-containing protein</fullName>
    </recommendedName>
</protein>
<evidence type="ECO:0000259" key="2">
    <source>
        <dbReference type="Pfam" id="PF09949"/>
    </source>
</evidence>
<dbReference type="EMBL" id="NAJN01000237">
    <property type="protein sequence ID" value="TKA76441.1"/>
    <property type="molecule type" value="Genomic_DNA"/>
</dbReference>
<dbReference type="PANTHER" id="PTHR28208:SF2">
    <property type="entry name" value="PHOSPHATIDATE PHOSPHATASE APP1 CATALYTIC DOMAIN-CONTAINING PROTEIN"/>
    <property type="match status" value="1"/>
</dbReference>
<feature type="signal peptide" evidence="1">
    <location>
        <begin position="1"/>
        <end position="19"/>
    </location>
</feature>
<proteinExistence type="predicted"/>
<keyword evidence="4" id="KW-1185">Reference proteome</keyword>
<dbReference type="AlphaFoldDB" id="A0A4U0XJC9"/>
<evidence type="ECO:0000313" key="4">
    <source>
        <dbReference type="Proteomes" id="UP000308768"/>
    </source>
</evidence>
<dbReference type="PANTHER" id="PTHR28208">
    <property type="entry name" value="PHOSPHATIDATE PHOSPHATASE APP1"/>
    <property type="match status" value="1"/>
</dbReference>
<accession>A0A4U0XJC9</accession>
<dbReference type="OrthoDB" id="414243at2759"/>
<feature type="chain" id="PRO_5020827816" description="Phosphatidate phosphatase APP1 catalytic domain-containing protein" evidence="1">
    <location>
        <begin position="20"/>
        <end position="413"/>
    </location>
</feature>
<dbReference type="Pfam" id="PF09949">
    <property type="entry name" value="APP1_cat"/>
    <property type="match status" value="1"/>
</dbReference>
<comment type="caution">
    <text evidence="3">The sequence shown here is derived from an EMBL/GenBank/DDBJ whole genome shotgun (WGS) entry which is preliminary data.</text>
</comment>
<dbReference type="GO" id="GO:0030479">
    <property type="term" value="C:actin cortical patch"/>
    <property type="evidence" value="ECO:0007669"/>
    <property type="project" value="TreeGrafter"/>
</dbReference>
<dbReference type="InterPro" id="IPR019236">
    <property type="entry name" value="APP1_cat"/>
</dbReference>
<keyword evidence="1" id="KW-0732">Signal</keyword>
<dbReference type="STRING" id="331657.A0A4U0XJC9"/>
<dbReference type="InterPro" id="IPR052935">
    <property type="entry name" value="Mg2+_PAP"/>
</dbReference>
<sequence length="413" mass="47122">MQLLCHGVFALSLFCAVSATFFENAISGPIYKIAKSWVKKEIGLNDWQIQHLPTRILNIPSYANWTDDGWRLHVHGNVYKQPHLTDEKLNTLANRFLIRASTTLQKGHRKHFYRLTPEEAAQARNLTAEIMVVPTDGAEVYIHIEGHDNITLPWKTSGTGDFDAWLPLSKHEPRSLVDGYLTDKLQTLDISAHVYGSDAGVDGNATSYLGPPHGVTLISDVDDILRVAEIWNPKQMLLNTFARPYTPWLNMPDLYREWARTVPNVHFHYLTVTPEPDTRWYIHGTSKHYPPGSFDTRPMDFTTLASTTHARLAMLERYFQTFPQRKIILIGDTSNKDVMRDYPGLALKYAEQVQCIWIRNTAVTDATDNLVWTTRPYALLPPSKYMFFNHPLDLTNLLLPDGSLTCAEREMSV</sequence>
<reference evidence="3 4" key="1">
    <citation type="submission" date="2017-03" db="EMBL/GenBank/DDBJ databases">
        <title>Genomes of endolithic fungi from Antarctica.</title>
        <authorList>
            <person name="Coleine C."/>
            <person name="Masonjones S."/>
            <person name="Stajich J.E."/>
        </authorList>
    </citation>
    <scope>NUCLEOTIDE SEQUENCE [LARGE SCALE GENOMIC DNA]</scope>
    <source>
        <strain evidence="3 4">CCFEE 5187</strain>
    </source>
</reference>
<evidence type="ECO:0000313" key="3">
    <source>
        <dbReference type="EMBL" id="TKA76441.1"/>
    </source>
</evidence>
<name>A0A4U0XJC9_9PEZI</name>
<organism evidence="3 4">
    <name type="scientific">Cryomyces minteri</name>
    <dbReference type="NCBI Taxonomy" id="331657"/>
    <lineage>
        <taxon>Eukaryota</taxon>
        <taxon>Fungi</taxon>
        <taxon>Dikarya</taxon>
        <taxon>Ascomycota</taxon>
        <taxon>Pezizomycotina</taxon>
        <taxon>Dothideomycetes</taxon>
        <taxon>Dothideomycetes incertae sedis</taxon>
        <taxon>Cryomyces</taxon>
    </lineage>
</organism>
<feature type="domain" description="Phosphatidate phosphatase APP1 catalytic" evidence="2">
    <location>
        <begin position="215"/>
        <end position="360"/>
    </location>
</feature>
<dbReference type="GO" id="GO:0008195">
    <property type="term" value="F:phosphatidate phosphatase activity"/>
    <property type="evidence" value="ECO:0007669"/>
    <property type="project" value="InterPro"/>
</dbReference>
<gene>
    <name evidence="3" type="ORF">B0A49_03214</name>
</gene>